<name>D8PNF7_SCHCM</name>
<dbReference type="Proteomes" id="UP000007431">
    <property type="component" value="Unassembled WGS sequence"/>
</dbReference>
<keyword evidence="5" id="KW-0833">Ubl conjugation pathway</keyword>
<dbReference type="GO" id="GO:0016579">
    <property type="term" value="P:protein deubiquitination"/>
    <property type="evidence" value="ECO:0007669"/>
    <property type="project" value="InterPro"/>
</dbReference>
<feature type="domain" description="USP" evidence="9">
    <location>
        <begin position="5"/>
        <end position="455"/>
    </location>
</feature>
<keyword evidence="11" id="KW-1185">Reference proteome</keyword>
<dbReference type="InParanoid" id="D8PNF7"/>
<dbReference type="InterPro" id="IPR038765">
    <property type="entry name" value="Papain-like_cys_pep_sf"/>
</dbReference>
<dbReference type="InterPro" id="IPR050164">
    <property type="entry name" value="Peptidase_C19"/>
</dbReference>
<evidence type="ECO:0000256" key="1">
    <source>
        <dbReference type="ARBA" id="ARBA00000707"/>
    </source>
</evidence>
<feature type="non-terminal residue" evidence="10">
    <location>
        <position position="1"/>
    </location>
</feature>
<dbReference type="SUPFAM" id="SSF54001">
    <property type="entry name" value="Cysteine proteinases"/>
    <property type="match status" value="1"/>
</dbReference>
<dbReference type="GeneID" id="9595106"/>
<dbReference type="EMBL" id="GL377302">
    <property type="protein sequence ID" value="EFJ01522.1"/>
    <property type="molecule type" value="Genomic_DNA"/>
</dbReference>
<dbReference type="Pfam" id="PF00443">
    <property type="entry name" value="UCH"/>
    <property type="match status" value="1"/>
</dbReference>
<dbReference type="STRING" id="578458.D8PNF7"/>
<dbReference type="InterPro" id="IPR001394">
    <property type="entry name" value="Peptidase_C19_UCH"/>
</dbReference>
<proteinExistence type="inferred from homology"/>
<dbReference type="GO" id="GO:0005634">
    <property type="term" value="C:nucleus"/>
    <property type="evidence" value="ECO:0007669"/>
    <property type="project" value="TreeGrafter"/>
</dbReference>
<organism evidence="11">
    <name type="scientific">Schizophyllum commune (strain H4-8 / FGSC 9210)</name>
    <name type="common">Split gill fungus</name>
    <dbReference type="NCBI Taxonomy" id="578458"/>
    <lineage>
        <taxon>Eukaryota</taxon>
        <taxon>Fungi</taxon>
        <taxon>Dikarya</taxon>
        <taxon>Basidiomycota</taxon>
        <taxon>Agaricomycotina</taxon>
        <taxon>Agaricomycetes</taxon>
        <taxon>Agaricomycetidae</taxon>
        <taxon>Agaricales</taxon>
        <taxon>Schizophyllaceae</taxon>
        <taxon>Schizophyllum</taxon>
    </lineage>
</organism>
<dbReference type="PROSITE" id="PS50235">
    <property type="entry name" value="USP_3"/>
    <property type="match status" value="1"/>
</dbReference>
<sequence length="629" mass="68134">EGYYPGLVNISGTYCYMNSTLQALASLSYLRPHLDLIAAKAEALDVATPVVDALRDLLTQLNTPHKRYTTLKPMNIIQVLGKATAGRPNSLLNSREHQDAQELFQIVSECVKDEIQAVDKERYRDRGLGGLAPVLPPELAKEIGKSVFDGLTANRRSCVVCGYTEAVMHFGFDSWQLALPMRSDGCFLEVLLEDYTRLEVLRDCVCRKCSLRATHARLQRELEELKASEKPKKKRLKEAQRQEALVRTALEEGRIEDDLPDVKLDRAISHASTKQAMVARPPPVLVLHMNRSMHFGYGGAAKNPMRIAFPEMLDLTPFTTSGSLSLSPTEQISTPASTGPSRGATPTPASYASARTLYRLAAAVCHYGAHSFGHFVCYRRIPLGRGPPQVRSLAVASTGEASRDASDYEWEGVPPAAPRTGRGWLRISDDAVTPCGIEDVLMEQRSVFMLYYERVVLPRPPYAAGAGGRNYSEETLKPKVVEAEAEKGEPVANGHAAVAADGEADGFVQVKEVKAKEELVPARPFVGPRIVRSVAAGRGRGRLAESLVVVPSEMKREASPVLTNGHAHPVKASPAVEDLSASAPALLNLTSSPSSSASTSPTTLPSPSEPTIVAPQPQLASPKPVDLKA</sequence>
<dbReference type="EC" id="3.4.19.12" evidence="3"/>
<dbReference type="OrthoDB" id="2020758at2759"/>
<dbReference type="VEuPathDB" id="FungiDB:SCHCODRAFT_02500922"/>
<dbReference type="HOGENOM" id="CLU_013485_1_0_1"/>
<dbReference type="AlphaFoldDB" id="D8PNF7"/>
<accession>D8PNF7</accession>
<evidence type="ECO:0000313" key="11">
    <source>
        <dbReference type="Proteomes" id="UP000007431"/>
    </source>
</evidence>
<comment type="catalytic activity">
    <reaction evidence="1">
        <text>Thiol-dependent hydrolysis of ester, thioester, amide, peptide and isopeptide bonds formed by the C-terminal Gly of ubiquitin (a 76-residue protein attached to proteins as an intracellular targeting signal).</text>
        <dbReference type="EC" id="3.4.19.12"/>
    </reaction>
</comment>
<keyword evidence="7" id="KW-0788">Thiol protease</keyword>
<feature type="region of interest" description="Disordered" evidence="8">
    <location>
        <begin position="587"/>
        <end position="629"/>
    </location>
</feature>
<dbReference type="OMA" id="NRDNSCY"/>
<dbReference type="GO" id="GO:0006508">
    <property type="term" value="P:proteolysis"/>
    <property type="evidence" value="ECO:0007669"/>
    <property type="project" value="UniProtKB-KW"/>
</dbReference>
<evidence type="ECO:0000256" key="7">
    <source>
        <dbReference type="ARBA" id="ARBA00022807"/>
    </source>
</evidence>
<feature type="region of interest" description="Disordered" evidence="8">
    <location>
        <begin position="320"/>
        <end position="348"/>
    </location>
</feature>
<dbReference type="PANTHER" id="PTHR24006:SF888">
    <property type="entry name" value="UBIQUITIN CARBOXYL-TERMINAL HYDROLASE 30"/>
    <property type="match status" value="1"/>
</dbReference>
<evidence type="ECO:0000313" key="10">
    <source>
        <dbReference type="EMBL" id="EFJ01522.1"/>
    </source>
</evidence>
<dbReference type="Gene3D" id="3.90.70.10">
    <property type="entry name" value="Cysteine proteinases"/>
    <property type="match status" value="1"/>
</dbReference>
<dbReference type="KEGG" id="scm:SCHCO_02500922"/>
<keyword evidence="4" id="KW-0645">Protease</keyword>
<dbReference type="CDD" id="cd02662">
    <property type="entry name" value="Peptidase_C19F"/>
    <property type="match status" value="1"/>
</dbReference>
<feature type="compositionally biased region" description="Low complexity" evidence="8">
    <location>
        <begin position="587"/>
        <end position="606"/>
    </location>
</feature>
<evidence type="ECO:0000256" key="6">
    <source>
        <dbReference type="ARBA" id="ARBA00022801"/>
    </source>
</evidence>
<dbReference type="GO" id="GO:0005829">
    <property type="term" value="C:cytosol"/>
    <property type="evidence" value="ECO:0007669"/>
    <property type="project" value="TreeGrafter"/>
</dbReference>
<feature type="compositionally biased region" description="Polar residues" evidence="8">
    <location>
        <begin position="320"/>
        <end position="340"/>
    </location>
</feature>
<evidence type="ECO:0000256" key="2">
    <source>
        <dbReference type="ARBA" id="ARBA00009085"/>
    </source>
</evidence>
<dbReference type="GO" id="GO:0004843">
    <property type="term" value="F:cysteine-type deubiquitinase activity"/>
    <property type="evidence" value="ECO:0007669"/>
    <property type="project" value="UniProtKB-EC"/>
</dbReference>
<evidence type="ECO:0000256" key="5">
    <source>
        <dbReference type="ARBA" id="ARBA00022786"/>
    </source>
</evidence>
<comment type="similarity">
    <text evidence="2">Belongs to the peptidase C19 family.</text>
</comment>
<dbReference type="PANTHER" id="PTHR24006">
    <property type="entry name" value="UBIQUITIN CARBOXYL-TERMINAL HYDROLASE"/>
    <property type="match status" value="1"/>
</dbReference>
<evidence type="ECO:0000256" key="3">
    <source>
        <dbReference type="ARBA" id="ARBA00012759"/>
    </source>
</evidence>
<reference evidence="10 11" key="1">
    <citation type="journal article" date="2010" name="Nat. Biotechnol.">
        <title>Genome sequence of the model mushroom Schizophyllum commune.</title>
        <authorList>
            <person name="Ohm R.A."/>
            <person name="de Jong J.F."/>
            <person name="Lugones L.G."/>
            <person name="Aerts A."/>
            <person name="Kothe E."/>
            <person name="Stajich J.E."/>
            <person name="de Vries R.P."/>
            <person name="Record E."/>
            <person name="Levasseur A."/>
            <person name="Baker S.E."/>
            <person name="Bartholomew K.A."/>
            <person name="Coutinho P.M."/>
            <person name="Erdmann S."/>
            <person name="Fowler T.J."/>
            <person name="Gathman A.C."/>
            <person name="Lombard V."/>
            <person name="Henrissat B."/>
            <person name="Knabe N."/>
            <person name="Kuees U."/>
            <person name="Lilly W.W."/>
            <person name="Lindquist E."/>
            <person name="Lucas S."/>
            <person name="Magnuson J.K."/>
            <person name="Piumi F."/>
            <person name="Raudaskoski M."/>
            <person name="Salamov A."/>
            <person name="Schmutz J."/>
            <person name="Schwarze F.W.M.R."/>
            <person name="vanKuyk P.A."/>
            <person name="Horton J.S."/>
            <person name="Grigoriev I.V."/>
            <person name="Woesten H.A.B."/>
        </authorList>
    </citation>
    <scope>NUCLEOTIDE SEQUENCE [LARGE SCALE GENOMIC DNA]</scope>
    <source>
        <strain evidence="11">H4-8 / FGSC 9210</strain>
    </source>
</reference>
<gene>
    <name evidence="10" type="ORF">SCHCODRAFT_47520</name>
</gene>
<evidence type="ECO:0000256" key="8">
    <source>
        <dbReference type="SAM" id="MobiDB-lite"/>
    </source>
</evidence>
<evidence type="ECO:0000259" key="9">
    <source>
        <dbReference type="PROSITE" id="PS50235"/>
    </source>
</evidence>
<evidence type="ECO:0000256" key="4">
    <source>
        <dbReference type="ARBA" id="ARBA00022670"/>
    </source>
</evidence>
<keyword evidence="6" id="KW-0378">Hydrolase</keyword>
<dbReference type="eggNOG" id="KOG1867">
    <property type="taxonomic scope" value="Eukaryota"/>
</dbReference>
<dbReference type="InterPro" id="IPR028889">
    <property type="entry name" value="USP"/>
</dbReference>
<protein>
    <recommendedName>
        <fullName evidence="3">ubiquitinyl hydrolase 1</fullName>
        <ecNumber evidence="3">3.4.19.12</ecNumber>
    </recommendedName>
</protein>